<dbReference type="SUPFAM" id="SSF69322">
    <property type="entry name" value="Tricorn protease domain 2"/>
    <property type="match status" value="1"/>
</dbReference>
<keyword evidence="4" id="KW-1185">Reference proteome</keyword>
<dbReference type="SUPFAM" id="SSF53474">
    <property type="entry name" value="alpha/beta-Hydrolases"/>
    <property type="match status" value="1"/>
</dbReference>
<dbReference type="InterPro" id="IPR029058">
    <property type="entry name" value="AB_hydrolase_fold"/>
</dbReference>
<comment type="caution">
    <text evidence="3">The sequence shown here is derived from an EMBL/GenBank/DDBJ whole genome shotgun (WGS) entry which is preliminary data.</text>
</comment>
<name>A0ABR9ZVE1_9FIRM</name>
<evidence type="ECO:0000256" key="1">
    <source>
        <dbReference type="ARBA" id="ARBA00022801"/>
    </source>
</evidence>
<gene>
    <name evidence="3" type="ORF">ISU02_15105</name>
</gene>
<proteinExistence type="predicted"/>
<dbReference type="PANTHER" id="PTHR42776">
    <property type="entry name" value="SERINE PEPTIDASE S9 FAMILY MEMBER"/>
    <property type="match status" value="1"/>
</dbReference>
<dbReference type="Proteomes" id="UP000614200">
    <property type="component" value="Unassembled WGS sequence"/>
</dbReference>
<organism evidence="3 4">
    <name type="scientific">Fusibacter ferrireducens</name>
    <dbReference type="NCBI Taxonomy" id="2785058"/>
    <lineage>
        <taxon>Bacteria</taxon>
        <taxon>Bacillati</taxon>
        <taxon>Bacillota</taxon>
        <taxon>Clostridia</taxon>
        <taxon>Eubacteriales</taxon>
        <taxon>Eubacteriales Family XII. Incertae Sedis</taxon>
        <taxon>Fusibacter</taxon>
    </lineage>
</organism>
<feature type="domain" description="Peptidase S9 prolyl oligopeptidase catalytic" evidence="2">
    <location>
        <begin position="441"/>
        <end position="651"/>
    </location>
</feature>
<reference evidence="3 4" key="1">
    <citation type="submission" date="2020-11" db="EMBL/GenBank/DDBJ databases">
        <title>Fusibacter basophilias sp. nov.</title>
        <authorList>
            <person name="Qiu D."/>
        </authorList>
    </citation>
    <scope>NUCLEOTIDE SEQUENCE [LARGE SCALE GENOMIC DNA]</scope>
    <source>
        <strain evidence="3 4">Q10-2</strain>
    </source>
</reference>
<dbReference type="InterPro" id="IPR001375">
    <property type="entry name" value="Peptidase_S9_cat"/>
</dbReference>
<dbReference type="Gene3D" id="3.40.50.1820">
    <property type="entry name" value="alpha/beta hydrolase"/>
    <property type="match status" value="1"/>
</dbReference>
<dbReference type="EMBL" id="JADKNH010000009">
    <property type="protein sequence ID" value="MBF4694437.1"/>
    <property type="molecule type" value="Genomic_DNA"/>
</dbReference>
<protein>
    <submittedName>
        <fullName evidence="3">S9 family peptidase</fullName>
    </submittedName>
</protein>
<evidence type="ECO:0000259" key="2">
    <source>
        <dbReference type="Pfam" id="PF00326"/>
    </source>
</evidence>
<evidence type="ECO:0000313" key="3">
    <source>
        <dbReference type="EMBL" id="MBF4694437.1"/>
    </source>
</evidence>
<sequence length="652" mass="75596">MQNLKITDMLNYKFLYSLSSSEDSETACFISSEMNVAENTYKKQLWQYDAKTRALKCVKDLGSSNQYYWYDNNSVLISKLDESKQISGVFRINLDTGIIEDEFIVPLSVKNIQKLDEERFIITALYDHCEEDDFSENFVDAGMKRARRNEDYYVFDEIPFWHDDRGIINKKRRGLSLFNRKTGENKLISKPLSDVSAVGIRREKVLYQAKTYTEKIEVTSGLYVYDIVSDTTEVIVAEGTYNISNALFMEDDIVFFGTDMKSYGIRQNDCIYIYRVDTHKVELLKDMDVSLKTAITCDCRYKTNNTVKVHKGKVYFTITTGYETELLSIDRNGYLERHMEKSDAIDDYAFINSGILYVGMRDMRLQELYLKEAHDNYKISEFNESTIQNKKIVSPEIFTYKSNAYEIDGFVIKPVEFDAHKQYPGILMIHGGPNTTYGKVFYHDMQCLVNEGYCVFFTNPHGSAGRGNAFGDLRGRYGHVDYEDLMNFTDEVLKRYPWIDSSNLGVIGGSYGGFMTNWIIGHTDRFKCAISEKGISNWIGKFATTDIGITTNVDQQASDPWTDQPKMWAHSPMKYADRVKTPTLFIHSDQDYRCWYLEGLEMFTALMYHNVESKIYLFKGESHAINRSGKPRNRIKRLEVILEWFKNHLKGE</sequence>
<dbReference type="Pfam" id="PF00326">
    <property type="entry name" value="Peptidase_S9"/>
    <property type="match status" value="1"/>
</dbReference>
<accession>A0ABR9ZVE1</accession>
<keyword evidence="1" id="KW-0378">Hydrolase</keyword>
<dbReference type="PANTHER" id="PTHR42776:SF27">
    <property type="entry name" value="DIPEPTIDYL PEPTIDASE FAMILY MEMBER 6"/>
    <property type="match status" value="1"/>
</dbReference>
<evidence type="ECO:0000313" key="4">
    <source>
        <dbReference type="Proteomes" id="UP000614200"/>
    </source>
</evidence>
<dbReference type="RefSeq" id="WP_194702675.1">
    <property type="nucleotide sequence ID" value="NZ_JADKNH010000009.1"/>
</dbReference>